<dbReference type="Proteomes" id="UP000238007">
    <property type="component" value="Unassembled WGS sequence"/>
</dbReference>
<keyword evidence="2" id="KW-1185">Reference proteome</keyword>
<dbReference type="EMBL" id="PVTP01000003">
    <property type="protein sequence ID" value="PRY78701.1"/>
    <property type="molecule type" value="Genomic_DNA"/>
</dbReference>
<sequence length="287" mass="30776">MLKLIPAVTYVAAIFVVVSPFGQSQAEDTNQISLGHLKTDTFDGGYLFGNFNLSVGERAWGAELGMFGVVGRLHETYASATWTQNGHKIELGFPRPAYDRFAVSGLTQLMPRLALFSISTTRSRATDGVMTESEFLPYGAVYSDHVRDLSISVHGVPDTDITIYGIGTSVASGQWDVDLAAEAVSENSAWDWNAKTQLRYDAGPARLGLGLYAAEANDAGHTAEMFAEFDIHDDTELTALLRQTEGTDPAIGLGVAYAFDLGISTDFIMVHAADEGLAVAAAVSYGF</sequence>
<dbReference type="AlphaFoldDB" id="A0A2T0W115"/>
<organism evidence="1 2">
    <name type="scientific">Yoonia maritima</name>
    <dbReference type="NCBI Taxonomy" id="1435347"/>
    <lineage>
        <taxon>Bacteria</taxon>
        <taxon>Pseudomonadati</taxon>
        <taxon>Pseudomonadota</taxon>
        <taxon>Alphaproteobacteria</taxon>
        <taxon>Rhodobacterales</taxon>
        <taxon>Paracoccaceae</taxon>
        <taxon>Yoonia</taxon>
    </lineage>
</organism>
<reference evidence="1 2" key="1">
    <citation type="submission" date="2018-03" db="EMBL/GenBank/DDBJ databases">
        <title>Genomic Encyclopedia of Archaeal and Bacterial Type Strains, Phase II (KMG-II): from individual species to whole genera.</title>
        <authorList>
            <person name="Goeker M."/>
        </authorList>
    </citation>
    <scope>NUCLEOTIDE SEQUENCE [LARGE SCALE GENOMIC DNA]</scope>
    <source>
        <strain evidence="1 2">DSM 101533</strain>
    </source>
</reference>
<proteinExistence type="predicted"/>
<comment type="caution">
    <text evidence="1">The sequence shown here is derived from an EMBL/GenBank/DDBJ whole genome shotgun (WGS) entry which is preliminary data.</text>
</comment>
<dbReference type="RefSeq" id="WP_106355424.1">
    <property type="nucleotide sequence ID" value="NZ_PVTP01000003.1"/>
</dbReference>
<protein>
    <submittedName>
        <fullName evidence="1">Uncharacterized protein</fullName>
    </submittedName>
</protein>
<name>A0A2T0W115_9RHOB</name>
<evidence type="ECO:0000313" key="1">
    <source>
        <dbReference type="EMBL" id="PRY78701.1"/>
    </source>
</evidence>
<gene>
    <name evidence="1" type="ORF">CLV80_10323</name>
</gene>
<evidence type="ECO:0000313" key="2">
    <source>
        <dbReference type="Proteomes" id="UP000238007"/>
    </source>
</evidence>
<accession>A0A2T0W115</accession>
<dbReference type="OrthoDB" id="7828686at2"/>